<dbReference type="SFLD" id="SFLDG01140">
    <property type="entry name" value="C2.B:_Phosphomannomutase_and_P"/>
    <property type="match status" value="1"/>
</dbReference>
<dbReference type="GO" id="GO:0016791">
    <property type="term" value="F:phosphatase activity"/>
    <property type="evidence" value="ECO:0007669"/>
    <property type="project" value="TreeGrafter"/>
</dbReference>
<protein>
    <recommendedName>
        <fullName evidence="3">Cof-type HAD-IIB family hydrolase</fullName>
    </recommendedName>
</protein>
<dbReference type="Pfam" id="PF08282">
    <property type="entry name" value="Hydrolase_3"/>
    <property type="match status" value="1"/>
</dbReference>
<sequence>MIKLVATDMDGTFLTSKGYFDGHRLHNVLEKFEENNMLFVAASGRSLLALEKMFQHHADKMAFIAENGTLVKVGKDIVFESGLTKPQFLEIVDTLIESPYMLGHDFLLSGENGAYLHPDASDEYLEFISHYYENVQRVNDLANVTDNILKVTANFSEDTVRKGEAWFNQRIDYAQAVTTGFKSVDIVLRGVNKKTGLQALCEAYDMKASEIVAFGDNLNDFEMLEFAGTAVATQNARKEIKEISSEIIGHCDEESVMTYMEGLVD</sequence>
<dbReference type="GO" id="GO:0000287">
    <property type="term" value="F:magnesium ion binding"/>
    <property type="evidence" value="ECO:0007669"/>
    <property type="project" value="TreeGrafter"/>
</dbReference>
<dbReference type="SUPFAM" id="SSF56784">
    <property type="entry name" value="HAD-like"/>
    <property type="match status" value="1"/>
</dbReference>
<name>A0A1H0JSR1_STREI</name>
<organism evidence="1 2">
    <name type="scientific">Streptococcus equinus</name>
    <name type="common">Streptococcus bovis</name>
    <dbReference type="NCBI Taxonomy" id="1335"/>
    <lineage>
        <taxon>Bacteria</taxon>
        <taxon>Bacillati</taxon>
        <taxon>Bacillota</taxon>
        <taxon>Bacilli</taxon>
        <taxon>Lactobacillales</taxon>
        <taxon>Streptococcaceae</taxon>
        <taxon>Streptococcus</taxon>
    </lineage>
</organism>
<dbReference type="Proteomes" id="UP000183816">
    <property type="component" value="Unassembled WGS sequence"/>
</dbReference>
<accession>A0A1H0JSR1</accession>
<dbReference type="RefSeq" id="WP_074481434.1">
    <property type="nucleotide sequence ID" value="NZ_FNJK01000001.1"/>
</dbReference>
<evidence type="ECO:0000313" key="2">
    <source>
        <dbReference type="Proteomes" id="UP000183816"/>
    </source>
</evidence>
<dbReference type="InterPro" id="IPR036412">
    <property type="entry name" value="HAD-like_sf"/>
</dbReference>
<dbReference type="InterPro" id="IPR023214">
    <property type="entry name" value="HAD_sf"/>
</dbReference>
<dbReference type="GO" id="GO:0005829">
    <property type="term" value="C:cytosol"/>
    <property type="evidence" value="ECO:0007669"/>
    <property type="project" value="TreeGrafter"/>
</dbReference>
<gene>
    <name evidence="1" type="ORF">SAMN05216347_101130</name>
</gene>
<evidence type="ECO:0000313" key="1">
    <source>
        <dbReference type="EMBL" id="SDO46766.1"/>
    </source>
</evidence>
<dbReference type="EMBL" id="FNJK01000001">
    <property type="protein sequence ID" value="SDO46766.1"/>
    <property type="molecule type" value="Genomic_DNA"/>
</dbReference>
<dbReference type="AlphaFoldDB" id="A0A1H0JSR1"/>
<evidence type="ECO:0008006" key="3">
    <source>
        <dbReference type="Google" id="ProtNLM"/>
    </source>
</evidence>
<dbReference type="SFLD" id="SFLDS00003">
    <property type="entry name" value="Haloacid_Dehalogenase"/>
    <property type="match status" value="1"/>
</dbReference>
<proteinExistence type="predicted"/>
<dbReference type="Gene3D" id="3.30.1240.10">
    <property type="match status" value="1"/>
</dbReference>
<reference evidence="1 2" key="1">
    <citation type="submission" date="2016-10" db="EMBL/GenBank/DDBJ databases">
        <authorList>
            <person name="de Groot N.N."/>
        </authorList>
    </citation>
    <scope>NUCLEOTIDE SEQUENCE [LARGE SCALE GENOMIC DNA]</scope>
    <source>
        <strain evidence="1 2">Sb04</strain>
    </source>
</reference>
<dbReference type="InterPro" id="IPR000150">
    <property type="entry name" value="Cof"/>
</dbReference>
<dbReference type="NCBIfam" id="TIGR01484">
    <property type="entry name" value="HAD-SF-IIB"/>
    <property type="match status" value="1"/>
</dbReference>
<dbReference type="InterPro" id="IPR006379">
    <property type="entry name" value="HAD-SF_hydro_IIB"/>
</dbReference>
<dbReference type="PANTHER" id="PTHR10000">
    <property type="entry name" value="PHOSPHOSERINE PHOSPHATASE"/>
    <property type="match status" value="1"/>
</dbReference>
<dbReference type="Gene3D" id="3.40.50.1000">
    <property type="entry name" value="HAD superfamily/HAD-like"/>
    <property type="match status" value="1"/>
</dbReference>
<dbReference type="NCBIfam" id="TIGR00099">
    <property type="entry name" value="Cof-subfamily"/>
    <property type="match status" value="1"/>
</dbReference>
<dbReference type="OrthoDB" id="9814970at2"/>
<dbReference type="PANTHER" id="PTHR10000:SF53">
    <property type="entry name" value="5-AMINO-6-(5-PHOSPHO-D-RIBITYLAMINO)URACIL PHOSPHATASE YBJI-RELATED"/>
    <property type="match status" value="1"/>
</dbReference>